<dbReference type="Proteomes" id="UP001303889">
    <property type="component" value="Unassembled WGS sequence"/>
</dbReference>
<feature type="non-terminal residue" evidence="2">
    <location>
        <position position="160"/>
    </location>
</feature>
<evidence type="ECO:0000313" key="3">
    <source>
        <dbReference type="Proteomes" id="UP001303889"/>
    </source>
</evidence>
<feature type="compositionally biased region" description="Basic and acidic residues" evidence="1">
    <location>
        <begin position="1"/>
        <end position="27"/>
    </location>
</feature>
<name>A0AAN6M8M7_9PEZI</name>
<keyword evidence="3" id="KW-1185">Reference proteome</keyword>
<reference evidence="2" key="1">
    <citation type="journal article" date="2023" name="Mol. Phylogenet. Evol.">
        <title>Genome-scale phylogeny and comparative genomics of the fungal order Sordariales.</title>
        <authorList>
            <person name="Hensen N."/>
            <person name="Bonometti L."/>
            <person name="Westerberg I."/>
            <person name="Brannstrom I.O."/>
            <person name="Guillou S."/>
            <person name="Cros-Aarteil S."/>
            <person name="Calhoun S."/>
            <person name="Haridas S."/>
            <person name="Kuo A."/>
            <person name="Mondo S."/>
            <person name="Pangilinan J."/>
            <person name="Riley R."/>
            <person name="LaButti K."/>
            <person name="Andreopoulos B."/>
            <person name="Lipzen A."/>
            <person name="Chen C."/>
            <person name="Yan M."/>
            <person name="Daum C."/>
            <person name="Ng V."/>
            <person name="Clum A."/>
            <person name="Steindorff A."/>
            <person name="Ohm R.A."/>
            <person name="Martin F."/>
            <person name="Silar P."/>
            <person name="Natvig D.O."/>
            <person name="Lalanne C."/>
            <person name="Gautier V."/>
            <person name="Ament-Velasquez S.L."/>
            <person name="Kruys A."/>
            <person name="Hutchinson M.I."/>
            <person name="Powell A.J."/>
            <person name="Barry K."/>
            <person name="Miller A.N."/>
            <person name="Grigoriev I.V."/>
            <person name="Debuchy R."/>
            <person name="Gladieux P."/>
            <person name="Hiltunen Thoren M."/>
            <person name="Johannesson H."/>
        </authorList>
    </citation>
    <scope>NUCLEOTIDE SEQUENCE</scope>
    <source>
        <strain evidence="2">CBS 103.79</strain>
    </source>
</reference>
<sequence>MILGRPWHEVYDPDISWKDGGHLRPRPESQPTNSMSADDGSRERRTHERVHFKDPPQETDSGSRTTTDSGRGGRKLGIGRQRRRRTDAEVAVISVDAYGQTEFVDWVATFEAAAVSAGNDKFAYYQDAKVDDKTGQVPDEYQGHPAFHAKHMEGLPDHGP</sequence>
<evidence type="ECO:0000256" key="1">
    <source>
        <dbReference type="SAM" id="MobiDB-lite"/>
    </source>
</evidence>
<gene>
    <name evidence="2" type="ORF">C8A05DRAFT_20439</name>
</gene>
<accession>A0AAN6M8M7</accession>
<proteinExistence type="predicted"/>
<comment type="caution">
    <text evidence="2">The sequence shown here is derived from an EMBL/GenBank/DDBJ whole genome shotgun (WGS) entry which is preliminary data.</text>
</comment>
<feature type="region of interest" description="Disordered" evidence="1">
    <location>
        <begin position="1"/>
        <end position="87"/>
    </location>
</feature>
<dbReference type="EMBL" id="MU856484">
    <property type="protein sequence ID" value="KAK3896626.1"/>
    <property type="molecule type" value="Genomic_DNA"/>
</dbReference>
<feature type="compositionally biased region" description="Low complexity" evidence="1">
    <location>
        <begin position="59"/>
        <end position="69"/>
    </location>
</feature>
<organism evidence="2 3">
    <name type="scientific">Staphylotrichum tortipilum</name>
    <dbReference type="NCBI Taxonomy" id="2831512"/>
    <lineage>
        <taxon>Eukaryota</taxon>
        <taxon>Fungi</taxon>
        <taxon>Dikarya</taxon>
        <taxon>Ascomycota</taxon>
        <taxon>Pezizomycotina</taxon>
        <taxon>Sordariomycetes</taxon>
        <taxon>Sordariomycetidae</taxon>
        <taxon>Sordariales</taxon>
        <taxon>Chaetomiaceae</taxon>
        <taxon>Staphylotrichum</taxon>
    </lineage>
</organism>
<feature type="compositionally biased region" description="Basic and acidic residues" evidence="1">
    <location>
        <begin position="39"/>
        <end position="56"/>
    </location>
</feature>
<reference evidence="2" key="2">
    <citation type="submission" date="2023-05" db="EMBL/GenBank/DDBJ databases">
        <authorList>
            <consortium name="Lawrence Berkeley National Laboratory"/>
            <person name="Steindorff A."/>
            <person name="Hensen N."/>
            <person name="Bonometti L."/>
            <person name="Westerberg I."/>
            <person name="Brannstrom I.O."/>
            <person name="Guillou S."/>
            <person name="Cros-Aarteil S."/>
            <person name="Calhoun S."/>
            <person name="Haridas S."/>
            <person name="Kuo A."/>
            <person name="Mondo S."/>
            <person name="Pangilinan J."/>
            <person name="Riley R."/>
            <person name="Labutti K."/>
            <person name="Andreopoulos B."/>
            <person name="Lipzen A."/>
            <person name="Chen C."/>
            <person name="Yanf M."/>
            <person name="Daum C."/>
            <person name="Ng V."/>
            <person name="Clum A."/>
            <person name="Ohm R."/>
            <person name="Martin F."/>
            <person name="Silar P."/>
            <person name="Natvig D."/>
            <person name="Lalanne C."/>
            <person name="Gautier V."/>
            <person name="Ament-Velasquez S.L."/>
            <person name="Kruys A."/>
            <person name="Hutchinson M.I."/>
            <person name="Powell A.J."/>
            <person name="Barry K."/>
            <person name="Miller A.N."/>
            <person name="Grigoriev I.V."/>
            <person name="Debuchy R."/>
            <person name="Gladieux P."/>
            <person name="Thoren M.H."/>
            <person name="Johannesson H."/>
        </authorList>
    </citation>
    <scope>NUCLEOTIDE SEQUENCE</scope>
    <source>
        <strain evidence="2">CBS 103.79</strain>
    </source>
</reference>
<dbReference type="AlphaFoldDB" id="A0AAN6M8M7"/>
<protein>
    <submittedName>
        <fullName evidence="2">Uncharacterized protein</fullName>
    </submittedName>
</protein>
<evidence type="ECO:0000313" key="2">
    <source>
        <dbReference type="EMBL" id="KAK3896626.1"/>
    </source>
</evidence>